<reference evidence="2" key="1">
    <citation type="submission" date="2018-09" db="EMBL/GenBank/DDBJ databases">
        <authorList>
            <person name="Livingstone P.G."/>
            <person name="Whitworth D.E."/>
        </authorList>
    </citation>
    <scope>NUCLEOTIDE SEQUENCE [LARGE SCALE GENOMIC DNA]</scope>
    <source>
        <strain evidence="2">CA043D</strain>
    </source>
</reference>
<dbReference type="EMBL" id="RAWE01000038">
    <property type="protein sequence ID" value="RKH03663.1"/>
    <property type="molecule type" value="Genomic_DNA"/>
</dbReference>
<evidence type="ECO:0000313" key="2">
    <source>
        <dbReference type="Proteomes" id="UP000268313"/>
    </source>
</evidence>
<sequence length="129" mass="14078">MPPMSPEFAAVLVLAVSQLLVPLLNGLLSRRQTKHEAAVDQVPLLVQSLTAVAQDVRDIKADLRVVNEHGAKLQTQDLRLRALEDWMGTARPQLHQVVNHVTVLMGERTSRQLQHAANAVAKDTGSGIP</sequence>
<keyword evidence="2" id="KW-1185">Reference proteome</keyword>
<evidence type="ECO:0008006" key="3">
    <source>
        <dbReference type="Google" id="ProtNLM"/>
    </source>
</evidence>
<evidence type="ECO:0000313" key="1">
    <source>
        <dbReference type="EMBL" id="RKH03663.1"/>
    </source>
</evidence>
<name>A0A3A8K675_9BACT</name>
<protein>
    <recommendedName>
        <fullName evidence="3">DUF2730 family protein</fullName>
    </recommendedName>
</protein>
<dbReference type="AlphaFoldDB" id="A0A3A8K675"/>
<accession>A0A3A8K675</accession>
<organism evidence="1 2">
    <name type="scientific">Corallococcus carmarthensis</name>
    <dbReference type="NCBI Taxonomy" id="2316728"/>
    <lineage>
        <taxon>Bacteria</taxon>
        <taxon>Pseudomonadati</taxon>
        <taxon>Myxococcota</taxon>
        <taxon>Myxococcia</taxon>
        <taxon>Myxococcales</taxon>
        <taxon>Cystobacterineae</taxon>
        <taxon>Myxococcaceae</taxon>
        <taxon>Corallococcus</taxon>
    </lineage>
</organism>
<gene>
    <name evidence="1" type="ORF">D7X32_13480</name>
</gene>
<dbReference type="Proteomes" id="UP000268313">
    <property type="component" value="Unassembled WGS sequence"/>
</dbReference>
<proteinExistence type="predicted"/>
<comment type="caution">
    <text evidence="1">The sequence shown here is derived from an EMBL/GenBank/DDBJ whole genome shotgun (WGS) entry which is preliminary data.</text>
</comment>
<dbReference type="OrthoDB" id="5513434at2"/>